<name>A0A8H9GHY5_9MICO</name>
<organism evidence="1 2">
    <name type="scientific">Promicromonospora citrea</name>
    <dbReference type="NCBI Taxonomy" id="43677"/>
    <lineage>
        <taxon>Bacteria</taxon>
        <taxon>Bacillati</taxon>
        <taxon>Actinomycetota</taxon>
        <taxon>Actinomycetes</taxon>
        <taxon>Micrococcales</taxon>
        <taxon>Promicromonosporaceae</taxon>
        <taxon>Promicromonospora</taxon>
    </lineage>
</organism>
<evidence type="ECO:0000313" key="1">
    <source>
        <dbReference type="EMBL" id="GGM20211.1"/>
    </source>
</evidence>
<evidence type="ECO:0000313" key="2">
    <source>
        <dbReference type="Proteomes" id="UP000655589"/>
    </source>
</evidence>
<accession>A0A8H9GHY5</accession>
<dbReference type="RefSeq" id="WP_171106378.1">
    <property type="nucleotide sequence ID" value="NZ_BMPT01000004.1"/>
</dbReference>
<dbReference type="EMBL" id="BMPT01000004">
    <property type="protein sequence ID" value="GGM20211.1"/>
    <property type="molecule type" value="Genomic_DNA"/>
</dbReference>
<sequence length="135" mass="13977">MTGQPVGVAGAAAGAPSPSVTELLAVAVEVAGLVNDRSSYVTVSSGTGAVCVWVECQADAEHLSRLLRLGRVSDYPASETSEGFTVWSGGSWPNVQISVYCSLAGQVRPVRAFPVRAGDLDQLDVPVPYQLTEAA</sequence>
<reference evidence="1" key="1">
    <citation type="journal article" date="2014" name="Int. J. Syst. Evol. Microbiol.">
        <title>Complete genome sequence of Corynebacterium casei LMG S-19264T (=DSM 44701T), isolated from a smear-ripened cheese.</title>
        <authorList>
            <consortium name="US DOE Joint Genome Institute (JGI-PGF)"/>
            <person name="Walter F."/>
            <person name="Albersmeier A."/>
            <person name="Kalinowski J."/>
            <person name="Ruckert C."/>
        </authorList>
    </citation>
    <scope>NUCLEOTIDE SEQUENCE</scope>
    <source>
        <strain evidence="1">JCM 3051</strain>
    </source>
</reference>
<dbReference type="Proteomes" id="UP000655589">
    <property type="component" value="Unassembled WGS sequence"/>
</dbReference>
<proteinExistence type="predicted"/>
<dbReference type="AlphaFoldDB" id="A0A8H9GHY5"/>
<reference evidence="1" key="2">
    <citation type="submission" date="2020-09" db="EMBL/GenBank/DDBJ databases">
        <authorList>
            <person name="Sun Q."/>
            <person name="Ohkuma M."/>
        </authorList>
    </citation>
    <scope>NUCLEOTIDE SEQUENCE</scope>
    <source>
        <strain evidence="1">JCM 3051</strain>
    </source>
</reference>
<keyword evidence="2" id="KW-1185">Reference proteome</keyword>
<comment type="caution">
    <text evidence="1">The sequence shown here is derived from an EMBL/GenBank/DDBJ whole genome shotgun (WGS) entry which is preliminary data.</text>
</comment>
<gene>
    <name evidence="1" type="ORF">GCM10010102_14900</name>
</gene>
<protein>
    <submittedName>
        <fullName evidence="1">Uncharacterized protein</fullName>
    </submittedName>
</protein>